<organism evidence="1 2">
    <name type="scientific">Symbiodinium pilosum</name>
    <name type="common">Dinoflagellate</name>
    <dbReference type="NCBI Taxonomy" id="2952"/>
    <lineage>
        <taxon>Eukaryota</taxon>
        <taxon>Sar</taxon>
        <taxon>Alveolata</taxon>
        <taxon>Dinophyceae</taxon>
        <taxon>Suessiales</taxon>
        <taxon>Symbiodiniaceae</taxon>
        <taxon>Symbiodinium</taxon>
    </lineage>
</organism>
<dbReference type="Proteomes" id="UP000649617">
    <property type="component" value="Unassembled WGS sequence"/>
</dbReference>
<evidence type="ECO:0000313" key="2">
    <source>
        <dbReference type="Proteomes" id="UP000649617"/>
    </source>
</evidence>
<dbReference type="AlphaFoldDB" id="A0A812SCF8"/>
<proteinExistence type="predicted"/>
<dbReference type="OrthoDB" id="412225at2759"/>
<keyword evidence="2" id="KW-1185">Reference proteome</keyword>
<reference evidence="1" key="1">
    <citation type="submission" date="2021-02" db="EMBL/GenBank/DDBJ databases">
        <authorList>
            <person name="Dougan E. K."/>
            <person name="Rhodes N."/>
            <person name="Thang M."/>
            <person name="Chan C."/>
        </authorList>
    </citation>
    <scope>NUCLEOTIDE SEQUENCE</scope>
</reference>
<comment type="caution">
    <text evidence="1">The sequence shown here is derived from an EMBL/GenBank/DDBJ whole genome shotgun (WGS) entry which is preliminary data.</text>
</comment>
<protein>
    <submittedName>
        <fullName evidence="1">Uncharacterized protein</fullName>
    </submittedName>
</protein>
<accession>A0A812SCF8</accession>
<name>A0A812SCF8_SYMPI</name>
<sequence length="336" mass="37136">VPAKDLVLRAQASRSDGDMLCQAGLKIANASANHEEDTVYKALVQTELIVNIPWTYLNLGTGVLKSEPVLADFWHHFMISEPDHPIVDDIQSGRVDPSYLIPINLHGDGGRTFKKAEIMILQWQSCIGKGTQLSHSRRQKRQLGADVTPGQVNLCGHSLSTRFLISVLRKKFYMEDATPLLDLLGHVSDWFGSLYKDGLLLDGQLWRFLPLGLKGDLVFQSKAASLTRSFAHVRKRAATAKSKDLVGCCSWCLAGTSEVAFEDFGVERPAWLATAGENNPLPWTSMPSLLRNIPHAPDAHSFLKIDLFHTLNMGVYKEYAASSLCLCLALPGKKNQ</sequence>
<evidence type="ECO:0000313" key="1">
    <source>
        <dbReference type="EMBL" id="CAE7475214.1"/>
    </source>
</evidence>
<gene>
    <name evidence="1" type="ORF">SPIL2461_LOCUS12076</name>
</gene>
<dbReference type="EMBL" id="CAJNIZ010024255">
    <property type="protein sequence ID" value="CAE7475214.1"/>
    <property type="molecule type" value="Genomic_DNA"/>
</dbReference>
<feature type="non-terminal residue" evidence="1">
    <location>
        <position position="1"/>
    </location>
</feature>